<dbReference type="InterPro" id="IPR011711">
    <property type="entry name" value="GntR_C"/>
</dbReference>
<dbReference type="InterPro" id="IPR008920">
    <property type="entry name" value="TF_FadR/GntR_C"/>
</dbReference>
<evidence type="ECO:0000259" key="4">
    <source>
        <dbReference type="PROSITE" id="PS50949"/>
    </source>
</evidence>
<dbReference type="InterPro" id="IPR036390">
    <property type="entry name" value="WH_DNA-bd_sf"/>
</dbReference>
<dbReference type="Pfam" id="PF07729">
    <property type="entry name" value="FCD"/>
    <property type="match status" value="1"/>
</dbReference>
<accession>A0A6N8TCI7</accession>
<name>A0A6N8TCI7_SHIZO</name>
<dbReference type="RefSeq" id="WP_160786363.1">
    <property type="nucleotide sequence ID" value="NZ_CP086610.1"/>
</dbReference>
<keyword evidence="2" id="KW-0238">DNA-binding</keyword>
<dbReference type="SUPFAM" id="SSF48008">
    <property type="entry name" value="GntR ligand-binding domain-like"/>
    <property type="match status" value="1"/>
</dbReference>
<proteinExistence type="predicted"/>
<dbReference type="SMART" id="SM00895">
    <property type="entry name" value="FCD"/>
    <property type="match status" value="1"/>
</dbReference>
<reference evidence="5 6" key="1">
    <citation type="submission" date="2019-12" db="EMBL/GenBank/DDBJ databases">
        <title>Shinella granuli gen. nov., sp. nov., and proposal of the reclassification of Zoogloea ramigera ATCC 19623 as Shinella zoogloeoides sp. nov.</title>
        <authorList>
            <person name="Gao J."/>
        </authorList>
    </citation>
    <scope>NUCLEOTIDE SEQUENCE [LARGE SCALE GENOMIC DNA]</scope>
    <source>
        <strain evidence="5 6">DSM 287</strain>
    </source>
</reference>
<dbReference type="PROSITE" id="PS50949">
    <property type="entry name" value="HTH_GNTR"/>
    <property type="match status" value="1"/>
</dbReference>
<comment type="caution">
    <text evidence="5">The sequence shown here is derived from an EMBL/GenBank/DDBJ whole genome shotgun (WGS) entry which is preliminary data.</text>
</comment>
<dbReference type="SUPFAM" id="SSF46785">
    <property type="entry name" value="Winged helix' DNA-binding domain"/>
    <property type="match status" value="1"/>
</dbReference>
<organism evidence="5 6">
    <name type="scientific">Shinella zoogloeoides</name>
    <name type="common">Crabtreella saccharophila</name>
    <dbReference type="NCBI Taxonomy" id="352475"/>
    <lineage>
        <taxon>Bacteria</taxon>
        <taxon>Pseudomonadati</taxon>
        <taxon>Pseudomonadota</taxon>
        <taxon>Alphaproteobacteria</taxon>
        <taxon>Hyphomicrobiales</taxon>
        <taxon>Rhizobiaceae</taxon>
        <taxon>Shinella</taxon>
    </lineage>
</organism>
<dbReference type="GO" id="GO:0003700">
    <property type="term" value="F:DNA-binding transcription factor activity"/>
    <property type="evidence" value="ECO:0007669"/>
    <property type="project" value="InterPro"/>
</dbReference>
<evidence type="ECO:0000256" key="1">
    <source>
        <dbReference type="ARBA" id="ARBA00023015"/>
    </source>
</evidence>
<sequence length="230" mass="25070">MEQKRAGGKTLAADAYTAIRQTIRSGTFKAGDRLRFADLQALCGMSVTPVREALARLTAEGFTVLDDHRGYSVASLSLEELRDITAARQLCEGEALRLSVTKGDADWEARVVAAHHLMTRIPQAREDIPSVMREDWEARHAAFHAALVSACGSPILLDICERLFSRADRYRRLSVSLSGGARDVEGEHRQIMEHALARDAEGAAALLRAHYGRTAAALEAFFANENGGPA</sequence>
<dbReference type="Gene3D" id="1.10.10.10">
    <property type="entry name" value="Winged helix-like DNA-binding domain superfamily/Winged helix DNA-binding domain"/>
    <property type="match status" value="1"/>
</dbReference>
<evidence type="ECO:0000313" key="5">
    <source>
        <dbReference type="EMBL" id="MXO00982.1"/>
    </source>
</evidence>
<evidence type="ECO:0000256" key="2">
    <source>
        <dbReference type="ARBA" id="ARBA00023125"/>
    </source>
</evidence>
<feature type="domain" description="HTH gntR-type" evidence="4">
    <location>
        <begin position="9"/>
        <end position="76"/>
    </location>
</feature>
<dbReference type="PANTHER" id="PTHR43537:SF20">
    <property type="entry name" value="HTH-TYPE TRANSCRIPTIONAL REPRESSOR GLAR"/>
    <property type="match status" value="1"/>
</dbReference>
<dbReference type="InterPro" id="IPR036388">
    <property type="entry name" value="WH-like_DNA-bd_sf"/>
</dbReference>
<dbReference type="PANTHER" id="PTHR43537">
    <property type="entry name" value="TRANSCRIPTIONAL REGULATOR, GNTR FAMILY"/>
    <property type="match status" value="1"/>
</dbReference>
<dbReference type="GO" id="GO:0003677">
    <property type="term" value="F:DNA binding"/>
    <property type="evidence" value="ECO:0007669"/>
    <property type="project" value="UniProtKB-KW"/>
</dbReference>
<dbReference type="AlphaFoldDB" id="A0A6N8TCI7"/>
<protein>
    <submittedName>
        <fullName evidence="5">FCD domain-containing protein</fullName>
    </submittedName>
</protein>
<dbReference type="EMBL" id="WUML01000008">
    <property type="protein sequence ID" value="MXO00982.1"/>
    <property type="molecule type" value="Genomic_DNA"/>
</dbReference>
<keyword evidence="1" id="KW-0805">Transcription regulation</keyword>
<evidence type="ECO:0000256" key="3">
    <source>
        <dbReference type="ARBA" id="ARBA00023163"/>
    </source>
</evidence>
<dbReference type="Pfam" id="PF00392">
    <property type="entry name" value="GntR"/>
    <property type="match status" value="1"/>
</dbReference>
<dbReference type="Proteomes" id="UP000440304">
    <property type="component" value="Unassembled WGS sequence"/>
</dbReference>
<dbReference type="OrthoDB" id="8680240at2"/>
<dbReference type="SMART" id="SM00345">
    <property type="entry name" value="HTH_GNTR"/>
    <property type="match status" value="1"/>
</dbReference>
<dbReference type="InterPro" id="IPR000524">
    <property type="entry name" value="Tscrpt_reg_HTH_GntR"/>
</dbReference>
<keyword evidence="3" id="KW-0804">Transcription</keyword>
<dbReference type="Gene3D" id="1.20.120.530">
    <property type="entry name" value="GntR ligand-binding domain-like"/>
    <property type="match status" value="1"/>
</dbReference>
<gene>
    <name evidence="5" type="ORF">GR156_11750</name>
</gene>
<evidence type="ECO:0000313" key="6">
    <source>
        <dbReference type="Proteomes" id="UP000440304"/>
    </source>
</evidence>